<feature type="chain" id="PRO_5045023256" evidence="1">
    <location>
        <begin position="23"/>
        <end position="226"/>
    </location>
</feature>
<feature type="signal peptide" evidence="1">
    <location>
        <begin position="1"/>
        <end position="22"/>
    </location>
</feature>
<evidence type="ECO:0000313" key="4">
    <source>
        <dbReference type="RefSeq" id="XP_022255207.1"/>
    </source>
</evidence>
<evidence type="ECO:0000313" key="3">
    <source>
        <dbReference type="RefSeq" id="XP_022255206.1"/>
    </source>
</evidence>
<sequence length="226" mass="25802">MFSLLMPILMMVMTSPRPNVVGWPLTREKHTETFPPCQPFSVCAYVQLNYQGWSYQELCSCQNGFSCPLVWNVRDGHTISHGNDQYKYCEEAPRLKLCTNKDVVYSNYLEMSDFTGETLTNTVRIHCKCPATHKFARNSSSFSQYEQGVTAISVKSHCKLPPMCEPTDPCLTVTDSFEGKRFVSRKCSCPVGYFCPRDVGLAIERVEMDKGRYYIIPCFPSFHGMM</sequence>
<keyword evidence="1" id="KW-0732">Signal</keyword>
<dbReference type="Gene3D" id="2.20.20.160">
    <property type="match status" value="2"/>
</dbReference>
<organism evidence="2 5">
    <name type="scientific">Limulus polyphemus</name>
    <name type="common">Atlantic horseshoe crab</name>
    <dbReference type="NCBI Taxonomy" id="6850"/>
    <lineage>
        <taxon>Eukaryota</taxon>
        <taxon>Metazoa</taxon>
        <taxon>Ecdysozoa</taxon>
        <taxon>Arthropoda</taxon>
        <taxon>Chelicerata</taxon>
        <taxon>Merostomata</taxon>
        <taxon>Xiphosura</taxon>
        <taxon>Limulidae</taxon>
        <taxon>Limulus</taxon>
    </lineage>
</organism>
<name>A0ABM1TH52_LIMPO</name>
<evidence type="ECO:0000256" key="1">
    <source>
        <dbReference type="SAM" id="SignalP"/>
    </source>
</evidence>
<proteinExistence type="predicted"/>
<dbReference type="RefSeq" id="XP_022255206.1">
    <property type="nucleotide sequence ID" value="XM_022399498.1"/>
</dbReference>
<keyword evidence="2" id="KW-1185">Reference proteome</keyword>
<dbReference type="GeneID" id="111088692"/>
<reference evidence="3 4" key="1">
    <citation type="submission" date="2025-05" db="UniProtKB">
        <authorList>
            <consortium name="RefSeq"/>
        </authorList>
    </citation>
    <scope>IDENTIFICATION</scope>
    <source>
        <tissue evidence="3 4">Muscle</tissue>
    </source>
</reference>
<dbReference type="RefSeq" id="XP_022255207.1">
    <property type="nucleotide sequence ID" value="XM_022399499.1"/>
</dbReference>
<accession>A0ABM1TH52</accession>
<evidence type="ECO:0000313" key="5">
    <source>
        <dbReference type="RefSeq" id="XP_022255208.1"/>
    </source>
</evidence>
<evidence type="ECO:0000313" key="2">
    <source>
        <dbReference type="Proteomes" id="UP000694941"/>
    </source>
</evidence>
<protein>
    <submittedName>
        <fullName evidence="3 4">Protein giant-lens-like</fullName>
    </submittedName>
</protein>
<dbReference type="RefSeq" id="XP_022255208.1">
    <property type="nucleotide sequence ID" value="XM_022399500.1"/>
</dbReference>
<dbReference type="Proteomes" id="UP000694941">
    <property type="component" value="Unplaced"/>
</dbReference>
<gene>
    <name evidence="3 4 5" type="primary">LOC111088692</name>
</gene>